<feature type="compositionally biased region" description="Pro residues" evidence="1">
    <location>
        <begin position="44"/>
        <end position="55"/>
    </location>
</feature>
<dbReference type="EMBL" id="JBEPFB010000006">
    <property type="protein sequence ID" value="MER7374001.1"/>
    <property type="molecule type" value="Genomic_DNA"/>
</dbReference>
<dbReference type="RefSeq" id="WP_190071108.1">
    <property type="nucleotide sequence ID" value="NZ_BNBM01000006.1"/>
</dbReference>
<feature type="compositionally biased region" description="Low complexity" evidence="1">
    <location>
        <begin position="56"/>
        <end position="68"/>
    </location>
</feature>
<name>A0ABV1XR62_9ACTN</name>
<evidence type="ECO:0000313" key="3">
    <source>
        <dbReference type="Proteomes" id="UP001486207"/>
    </source>
</evidence>
<protein>
    <submittedName>
        <fullName evidence="2">Uncharacterized protein</fullName>
    </submittedName>
</protein>
<sequence length="68" mass="6943">MCPRCEDIVRTFVMLGDLALYAETSGADLGFVDAVSASLAASLPEPPPGLLPPGYDPSDGPDHPGQGS</sequence>
<evidence type="ECO:0000313" key="2">
    <source>
        <dbReference type="EMBL" id="MER7374001.1"/>
    </source>
</evidence>
<gene>
    <name evidence="2" type="ORF">ABT384_15290</name>
</gene>
<dbReference type="Proteomes" id="UP001486207">
    <property type="component" value="Unassembled WGS sequence"/>
</dbReference>
<feature type="region of interest" description="Disordered" evidence="1">
    <location>
        <begin position="43"/>
        <end position="68"/>
    </location>
</feature>
<proteinExistence type="predicted"/>
<comment type="caution">
    <text evidence="2">The sequence shown here is derived from an EMBL/GenBank/DDBJ whole genome shotgun (WGS) entry which is preliminary data.</text>
</comment>
<evidence type="ECO:0000256" key="1">
    <source>
        <dbReference type="SAM" id="MobiDB-lite"/>
    </source>
</evidence>
<reference evidence="2 3" key="1">
    <citation type="submission" date="2024-06" db="EMBL/GenBank/DDBJ databases">
        <title>The Natural Products Discovery Center: Release of the First 8490 Sequenced Strains for Exploring Actinobacteria Biosynthetic Diversity.</title>
        <authorList>
            <person name="Kalkreuter E."/>
            <person name="Kautsar S.A."/>
            <person name="Yang D."/>
            <person name="Bader C.D."/>
            <person name="Teijaro C.N."/>
            <person name="Fluegel L."/>
            <person name="Davis C.M."/>
            <person name="Simpson J.R."/>
            <person name="Lauterbach L."/>
            <person name="Steele A.D."/>
            <person name="Gui C."/>
            <person name="Meng S."/>
            <person name="Li G."/>
            <person name="Viehrig K."/>
            <person name="Ye F."/>
            <person name="Su P."/>
            <person name="Kiefer A.F."/>
            <person name="Nichols A."/>
            <person name="Cepeda A.J."/>
            <person name="Yan W."/>
            <person name="Fan B."/>
            <person name="Jiang Y."/>
            <person name="Adhikari A."/>
            <person name="Zheng C.-J."/>
            <person name="Schuster L."/>
            <person name="Cowan T.M."/>
            <person name="Smanski M.J."/>
            <person name="Chevrette M.G."/>
            <person name="De Carvalho L.P.S."/>
            <person name="Shen B."/>
        </authorList>
    </citation>
    <scope>NUCLEOTIDE SEQUENCE [LARGE SCALE GENOMIC DNA]</scope>
    <source>
        <strain evidence="2 3">NPDC000155</strain>
    </source>
</reference>
<organism evidence="2 3">
    <name type="scientific">Streptomyces lanatus</name>
    <dbReference type="NCBI Taxonomy" id="66900"/>
    <lineage>
        <taxon>Bacteria</taxon>
        <taxon>Bacillati</taxon>
        <taxon>Actinomycetota</taxon>
        <taxon>Actinomycetes</taxon>
        <taxon>Kitasatosporales</taxon>
        <taxon>Streptomycetaceae</taxon>
        <taxon>Streptomyces</taxon>
    </lineage>
</organism>
<accession>A0ABV1XR62</accession>
<keyword evidence="3" id="KW-1185">Reference proteome</keyword>